<dbReference type="OrthoDB" id="3060861at2759"/>
<reference evidence="1 2" key="1">
    <citation type="journal article" date="2019" name="Nat. Ecol. Evol.">
        <title>Megaphylogeny resolves global patterns of mushroom evolution.</title>
        <authorList>
            <person name="Varga T."/>
            <person name="Krizsan K."/>
            <person name="Foldi C."/>
            <person name="Dima B."/>
            <person name="Sanchez-Garcia M."/>
            <person name="Sanchez-Ramirez S."/>
            <person name="Szollosi G.J."/>
            <person name="Szarkandi J.G."/>
            <person name="Papp V."/>
            <person name="Albert L."/>
            <person name="Andreopoulos W."/>
            <person name="Angelini C."/>
            <person name="Antonin V."/>
            <person name="Barry K.W."/>
            <person name="Bougher N.L."/>
            <person name="Buchanan P."/>
            <person name="Buyck B."/>
            <person name="Bense V."/>
            <person name="Catcheside P."/>
            <person name="Chovatia M."/>
            <person name="Cooper J."/>
            <person name="Damon W."/>
            <person name="Desjardin D."/>
            <person name="Finy P."/>
            <person name="Geml J."/>
            <person name="Haridas S."/>
            <person name="Hughes K."/>
            <person name="Justo A."/>
            <person name="Karasinski D."/>
            <person name="Kautmanova I."/>
            <person name="Kiss B."/>
            <person name="Kocsube S."/>
            <person name="Kotiranta H."/>
            <person name="LaButti K.M."/>
            <person name="Lechner B.E."/>
            <person name="Liimatainen K."/>
            <person name="Lipzen A."/>
            <person name="Lukacs Z."/>
            <person name="Mihaltcheva S."/>
            <person name="Morgado L.N."/>
            <person name="Niskanen T."/>
            <person name="Noordeloos M.E."/>
            <person name="Ohm R.A."/>
            <person name="Ortiz-Santana B."/>
            <person name="Ovrebo C."/>
            <person name="Racz N."/>
            <person name="Riley R."/>
            <person name="Savchenko A."/>
            <person name="Shiryaev A."/>
            <person name="Soop K."/>
            <person name="Spirin V."/>
            <person name="Szebenyi C."/>
            <person name="Tomsovsky M."/>
            <person name="Tulloss R.E."/>
            <person name="Uehling J."/>
            <person name="Grigoriev I.V."/>
            <person name="Vagvolgyi C."/>
            <person name="Papp T."/>
            <person name="Martin F.M."/>
            <person name="Miettinen O."/>
            <person name="Hibbett D.S."/>
            <person name="Nagy L.G."/>
        </authorList>
    </citation>
    <scope>NUCLEOTIDE SEQUENCE [LARGE SCALE GENOMIC DNA]</scope>
    <source>
        <strain evidence="1 2">CBS 166.37</strain>
    </source>
</reference>
<keyword evidence="2" id="KW-1185">Reference proteome</keyword>
<proteinExistence type="predicted"/>
<feature type="non-terminal residue" evidence="1">
    <location>
        <position position="1"/>
    </location>
</feature>
<dbReference type="AlphaFoldDB" id="A0A5C3LEU1"/>
<sequence>ETGCYLYIAAQHPNASGQFLHYTSTHLHDEAKDSSEGIQYIVNKTNKLLS</sequence>
<dbReference type="Proteomes" id="UP000308652">
    <property type="component" value="Unassembled WGS sequence"/>
</dbReference>
<evidence type="ECO:0000313" key="2">
    <source>
        <dbReference type="Proteomes" id="UP000308652"/>
    </source>
</evidence>
<dbReference type="EMBL" id="ML213799">
    <property type="protein sequence ID" value="TFK31270.1"/>
    <property type="molecule type" value="Genomic_DNA"/>
</dbReference>
<protein>
    <submittedName>
        <fullName evidence="1">Uncharacterized protein</fullName>
    </submittedName>
</protein>
<gene>
    <name evidence="1" type="ORF">BDQ12DRAFT_587650</name>
</gene>
<organism evidence="1 2">
    <name type="scientific">Crucibulum laeve</name>
    <dbReference type="NCBI Taxonomy" id="68775"/>
    <lineage>
        <taxon>Eukaryota</taxon>
        <taxon>Fungi</taxon>
        <taxon>Dikarya</taxon>
        <taxon>Basidiomycota</taxon>
        <taxon>Agaricomycotina</taxon>
        <taxon>Agaricomycetes</taxon>
        <taxon>Agaricomycetidae</taxon>
        <taxon>Agaricales</taxon>
        <taxon>Agaricineae</taxon>
        <taxon>Nidulariaceae</taxon>
        <taxon>Crucibulum</taxon>
    </lineage>
</organism>
<accession>A0A5C3LEU1</accession>
<name>A0A5C3LEU1_9AGAR</name>
<feature type="non-terminal residue" evidence="1">
    <location>
        <position position="50"/>
    </location>
</feature>
<evidence type="ECO:0000313" key="1">
    <source>
        <dbReference type="EMBL" id="TFK31270.1"/>
    </source>
</evidence>